<accession>A0A286TUJ2</accession>
<dbReference type="OrthoDB" id="9801659at2"/>
<dbReference type="Pfam" id="PF04055">
    <property type="entry name" value="Radical_SAM"/>
    <property type="match status" value="1"/>
</dbReference>
<dbReference type="InterPro" id="IPR058240">
    <property type="entry name" value="rSAM_sf"/>
</dbReference>
<dbReference type="RefSeq" id="WP_096892658.1">
    <property type="nucleotide sequence ID" value="NZ_BAOS01000004.1"/>
</dbReference>
<dbReference type="Proteomes" id="UP000218542">
    <property type="component" value="Unassembled WGS sequence"/>
</dbReference>
<gene>
    <name evidence="9" type="ORF">SCALIN_C04_0012</name>
</gene>
<evidence type="ECO:0000256" key="2">
    <source>
        <dbReference type="ARBA" id="ARBA00022603"/>
    </source>
</evidence>
<name>A0A286TUJ2_9BACT</name>
<dbReference type="GO" id="GO:0051539">
    <property type="term" value="F:4 iron, 4 sulfur cluster binding"/>
    <property type="evidence" value="ECO:0007669"/>
    <property type="project" value="UniProtKB-KW"/>
</dbReference>
<protein>
    <submittedName>
        <fullName evidence="9">Fe-S oxidoreductase</fullName>
    </submittedName>
</protein>
<evidence type="ECO:0000313" key="9">
    <source>
        <dbReference type="EMBL" id="GAX59524.1"/>
    </source>
</evidence>
<evidence type="ECO:0000256" key="7">
    <source>
        <dbReference type="ARBA" id="ARBA00023014"/>
    </source>
</evidence>
<dbReference type="Gene3D" id="3.40.50.280">
    <property type="entry name" value="Cobalamin-binding domain"/>
    <property type="match status" value="1"/>
</dbReference>
<dbReference type="PROSITE" id="PS51918">
    <property type="entry name" value="RADICAL_SAM"/>
    <property type="match status" value="1"/>
</dbReference>
<organism evidence="9 10">
    <name type="scientific">Candidatus Scalindua japonica</name>
    <dbReference type="NCBI Taxonomy" id="1284222"/>
    <lineage>
        <taxon>Bacteria</taxon>
        <taxon>Pseudomonadati</taxon>
        <taxon>Planctomycetota</taxon>
        <taxon>Candidatus Brocadiia</taxon>
        <taxon>Candidatus Brocadiales</taxon>
        <taxon>Candidatus Scalinduaceae</taxon>
        <taxon>Candidatus Scalindua</taxon>
    </lineage>
</organism>
<keyword evidence="7" id="KW-0411">Iron-sulfur</keyword>
<proteinExistence type="predicted"/>
<dbReference type="SFLD" id="SFLDS00029">
    <property type="entry name" value="Radical_SAM"/>
    <property type="match status" value="1"/>
</dbReference>
<evidence type="ECO:0000256" key="3">
    <source>
        <dbReference type="ARBA" id="ARBA00022679"/>
    </source>
</evidence>
<feature type="domain" description="Radical SAM core" evidence="8">
    <location>
        <begin position="202"/>
        <end position="440"/>
    </location>
</feature>
<dbReference type="SMART" id="SM00729">
    <property type="entry name" value="Elp3"/>
    <property type="match status" value="1"/>
</dbReference>
<evidence type="ECO:0000256" key="5">
    <source>
        <dbReference type="ARBA" id="ARBA00022723"/>
    </source>
</evidence>
<reference evidence="10" key="1">
    <citation type="journal article" date="2017" name="Environ. Microbiol. Rep.">
        <title>Genetic Diversity of Marine Anaerobic Ammonium-Oxidizing Bacteria as Revealed by Genomic and Proteomic Analyses of 'Candidatus Scalindua japonica'.</title>
        <authorList>
            <person name="Oshiki M."/>
            <person name="Mizuto K."/>
            <person name="Kimura Z."/>
            <person name="Kindaichi T."/>
            <person name="Satoh H."/>
            <person name="Okabe S."/>
        </authorList>
    </citation>
    <scope>NUCLEOTIDE SEQUENCE [LARGE SCALE GENOMIC DNA]</scope>
    <source>
        <strain evidence="10">husup-a2</strain>
    </source>
</reference>
<dbReference type="InterPro" id="IPR034466">
    <property type="entry name" value="Methyltransferase_Class_B"/>
</dbReference>
<dbReference type="InterPro" id="IPR051198">
    <property type="entry name" value="BchE-like"/>
</dbReference>
<keyword evidence="2" id="KW-0489">Methyltransferase</keyword>
<keyword evidence="3" id="KW-0808">Transferase</keyword>
<dbReference type="CDD" id="cd01335">
    <property type="entry name" value="Radical_SAM"/>
    <property type="match status" value="1"/>
</dbReference>
<dbReference type="SUPFAM" id="SSF102114">
    <property type="entry name" value="Radical SAM enzymes"/>
    <property type="match status" value="1"/>
</dbReference>
<evidence type="ECO:0000256" key="1">
    <source>
        <dbReference type="ARBA" id="ARBA00001966"/>
    </source>
</evidence>
<dbReference type="EMBL" id="BAOS01000004">
    <property type="protein sequence ID" value="GAX59524.1"/>
    <property type="molecule type" value="Genomic_DNA"/>
</dbReference>
<keyword evidence="6" id="KW-0408">Iron</keyword>
<dbReference type="GO" id="GO:0005829">
    <property type="term" value="C:cytosol"/>
    <property type="evidence" value="ECO:0007669"/>
    <property type="project" value="TreeGrafter"/>
</dbReference>
<keyword evidence="5" id="KW-0479">Metal-binding</keyword>
<dbReference type="PANTHER" id="PTHR43409">
    <property type="entry name" value="ANAEROBIC MAGNESIUM-PROTOPORPHYRIN IX MONOMETHYL ESTER CYCLASE-RELATED"/>
    <property type="match status" value="1"/>
</dbReference>
<dbReference type="InterPro" id="IPR023404">
    <property type="entry name" value="rSAM_horseshoe"/>
</dbReference>
<dbReference type="GO" id="GO:0046872">
    <property type="term" value="F:metal ion binding"/>
    <property type="evidence" value="ECO:0007669"/>
    <property type="project" value="UniProtKB-KW"/>
</dbReference>
<dbReference type="GO" id="GO:0003824">
    <property type="term" value="F:catalytic activity"/>
    <property type="evidence" value="ECO:0007669"/>
    <property type="project" value="InterPro"/>
</dbReference>
<dbReference type="PANTHER" id="PTHR43409:SF7">
    <property type="entry name" value="BLL1977 PROTEIN"/>
    <property type="match status" value="1"/>
</dbReference>
<evidence type="ECO:0000256" key="4">
    <source>
        <dbReference type="ARBA" id="ARBA00022691"/>
    </source>
</evidence>
<dbReference type="SFLD" id="SFLDG01082">
    <property type="entry name" value="B12-binding_domain_containing"/>
    <property type="match status" value="1"/>
</dbReference>
<dbReference type="InterPro" id="IPR006638">
    <property type="entry name" value="Elp3/MiaA/NifB-like_rSAM"/>
</dbReference>
<keyword evidence="10" id="KW-1185">Reference proteome</keyword>
<keyword evidence="4" id="KW-0949">S-adenosyl-L-methionine</keyword>
<sequence>MSIVLLEHPRPRPPERYESVVNTPLSACLMTGYIASTLISRHLEVNVVDANLNEWSFAKMIQELEKRSFKLLGVHFVYLWEYTGDMFKALLSLKKKLPDIHINLYGHFPTFASGDLLAENPFVDSITIGEPEGAFLELAESIVNNKGHSALLAINGLAFNAANSKADGVTVESGVVQNRPGKPVSDLDKLPFPYRNDFKQKKKKGISTYILASRGCYGKCTFCYLDNFYGDESYWRGRSPENIFKEICNIYENYGEKYFYFADANFFGPGRNGKERACQLANLIVDKELNINFGIECRVNDVEEKTISALVKAGLKEVFLGIESGSQRSLDKFRKYTTVEDNKNAIYLLREYGIEPNYGFIMFDPDSTITDVRENFEFLKEMNMLRTPSITAHLLHHKQTIFKGTFDFEQKYYGPNTDSGTMYECSYEFKDKSVKALSDDINSFCLKSLRDLFRNRDEFNVHFDSCVYEEDDLFSRQMNKKLIDHFEMALKSFEDNPVFT</sequence>
<evidence type="ECO:0000256" key="6">
    <source>
        <dbReference type="ARBA" id="ARBA00023004"/>
    </source>
</evidence>
<evidence type="ECO:0000259" key="8">
    <source>
        <dbReference type="PROSITE" id="PS51918"/>
    </source>
</evidence>
<dbReference type="SFLD" id="SFLDG01123">
    <property type="entry name" value="methyltransferase_(Class_B)"/>
    <property type="match status" value="1"/>
</dbReference>
<dbReference type="InterPro" id="IPR007197">
    <property type="entry name" value="rSAM"/>
</dbReference>
<dbReference type="Gene3D" id="3.80.30.20">
    <property type="entry name" value="tm_1862 like domain"/>
    <property type="match status" value="1"/>
</dbReference>
<evidence type="ECO:0000313" key="10">
    <source>
        <dbReference type="Proteomes" id="UP000218542"/>
    </source>
</evidence>
<comment type="cofactor">
    <cofactor evidence="1">
        <name>[4Fe-4S] cluster</name>
        <dbReference type="ChEBI" id="CHEBI:49883"/>
    </cofactor>
</comment>
<dbReference type="AlphaFoldDB" id="A0A286TUJ2"/>
<comment type="caution">
    <text evidence="9">The sequence shown here is derived from an EMBL/GenBank/DDBJ whole genome shotgun (WGS) entry which is preliminary data.</text>
</comment>